<name>A0A0K1PST9_9BACT</name>
<dbReference type="GO" id="GO:0005737">
    <property type="term" value="C:cytoplasm"/>
    <property type="evidence" value="ECO:0007669"/>
    <property type="project" value="TreeGrafter"/>
</dbReference>
<comment type="cofactor">
    <cofactor evidence="5">
        <name>Fe(2+)</name>
        <dbReference type="ChEBI" id="CHEBI:29033"/>
    </cofactor>
    <text evidence="5">Binds 1 Fe(2+) ion per subunit.</text>
</comment>
<keyword evidence="2" id="KW-0223">Dioxygenase</keyword>
<accession>A0A0K1PST9</accession>
<evidence type="ECO:0000256" key="3">
    <source>
        <dbReference type="ARBA" id="ARBA00023002"/>
    </source>
</evidence>
<dbReference type="AlphaFoldDB" id="A0A0K1PST9"/>
<sequence>MTTRQLSLGAFDPPREELGPGAVLLRRFAFSYDEERTLVAAIDTIVEAAPFRHMITPGGFRMSVAMTNAGALGWVTDLSGYRYTPRDPESDRPWPAIPSCLLRLASRAAKSGGFDGFVPDACLVNRYEPEARMTLHQDKNERDFAAPIVSVSLGIPAVFLWGGEKRNDTAKRVPLAHGDVVVWGGPSRLRFHGVLPLKDDEHPLLGRQRLNLTFRKAG</sequence>
<dbReference type="GO" id="GO:0035515">
    <property type="term" value="F:oxidative RNA demethylase activity"/>
    <property type="evidence" value="ECO:0007669"/>
    <property type="project" value="TreeGrafter"/>
</dbReference>
<dbReference type="InterPro" id="IPR037151">
    <property type="entry name" value="AlkB-like_sf"/>
</dbReference>
<dbReference type="KEGG" id="llu:AKJ09_03246"/>
<keyword evidence="1 5" id="KW-0479">Metal-binding</keyword>
<keyword evidence="8" id="KW-1185">Reference proteome</keyword>
<evidence type="ECO:0000313" key="7">
    <source>
        <dbReference type="EMBL" id="AKU96582.1"/>
    </source>
</evidence>
<dbReference type="InterPro" id="IPR004574">
    <property type="entry name" value="Alkb"/>
</dbReference>
<feature type="binding site" evidence="5">
    <location>
        <position position="192"/>
    </location>
    <ligand>
        <name>Fe cation</name>
        <dbReference type="ChEBI" id="CHEBI:24875"/>
        <note>catalytic</note>
    </ligand>
</feature>
<keyword evidence="3" id="KW-0560">Oxidoreductase</keyword>
<protein>
    <submittedName>
        <fullName evidence="7">Alkylated DNA repair protein AlkB</fullName>
    </submittedName>
</protein>
<dbReference type="STRING" id="1391654.AKJ09_03246"/>
<dbReference type="InterPro" id="IPR027450">
    <property type="entry name" value="AlkB-like"/>
</dbReference>
<evidence type="ECO:0000313" key="8">
    <source>
        <dbReference type="Proteomes" id="UP000064967"/>
    </source>
</evidence>
<evidence type="ECO:0000259" key="6">
    <source>
        <dbReference type="PROSITE" id="PS51471"/>
    </source>
</evidence>
<feature type="domain" description="Fe2OG dioxygenase" evidence="6">
    <location>
        <begin position="118"/>
        <end position="218"/>
    </location>
</feature>
<reference evidence="7 8" key="1">
    <citation type="submission" date="2015-08" db="EMBL/GenBank/DDBJ databases">
        <authorList>
            <person name="Babu N.S."/>
            <person name="Beckwith C.J."/>
            <person name="Beseler K.G."/>
            <person name="Brison A."/>
            <person name="Carone J.V."/>
            <person name="Caskin T.P."/>
            <person name="Diamond M."/>
            <person name="Durham M.E."/>
            <person name="Foxe J.M."/>
            <person name="Go M."/>
            <person name="Henderson B.A."/>
            <person name="Jones I.B."/>
            <person name="McGettigan J.A."/>
            <person name="Micheletti S.J."/>
            <person name="Nasrallah M.E."/>
            <person name="Ortiz D."/>
            <person name="Piller C.R."/>
            <person name="Privatt S.R."/>
            <person name="Schneider S.L."/>
            <person name="Sharp S."/>
            <person name="Smith T.C."/>
            <person name="Stanton J.D."/>
            <person name="Ullery H.E."/>
            <person name="Wilson R.J."/>
            <person name="Serrano M.G."/>
            <person name="Buck G."/>
            <person name="Lee V."/>
            <person name="Wang Y."/>
            <person name="Carvalho R."/>
            <person name="Voegtly L."/>
            <person name="Shi R."/>
            <person name="Duckworth R."/>
            <person name="Johnson A."/>
            <person name="Loviza R."/>
            <person name="Walstead R."/>
            <person name="Shah Z."/>
            <person name="Kiflezghi M."/>
            <person name="Wade K."/>
            <person name="Ball S.L."/>
            <person name="Bradley K.W."/>
            <person name="Asai D.J."/>
            <person name="Bowman C.A."/>
            <person name="Russell D.A."/>
            <person name="Pope W.H."/>
            <person name="Jacobs-Sera D."/>
            <person name="Hendrix R.W."/>
            <person name="Hatfull G.F."/>
        </authorList>
    </citation>
    <scope>NUCLEOTIDE SEQUENCE [LARGE SCALE GENOMIC DNA]</scope>
    <source>
        <strain evidence="7 8">DSM 27648</strain>
    </source>
</reference>
<feature type="binding site" evidence="5">
    <location>
        <position position="136"/>
    </location>
    <ligand>
        <name>Fe cation</name>
        <dbReference type="ChEBI" id="CHEBI:24875"/>
        <note>catalytic</note>
    </ligand>
</feature>
<evidence type="ECO:0000256" key="5">
    <source>
        <dbReference type="PIRSR" id="PIRSR604574-2"/>
    </source>
</evidence>
<dbReference type="GO" id="GO:0008198">
    <property type="term" value="F:ferrous iron binding"/>
    <property type="evidence" value="ECO:0007669"/>
    <property type="project" value="TreeGrafter"/>
</dbReference>
<dbReference type="EMBL" id="CP012333">
    <property type="protein sequence ID" value="AKU96582.1"/>
    <property type="molecule type" value="Genomic_DNA"/>
</dbReference>
<dbReference type="NCBIfam" id="NF011930">
    <property type="entry name" value="PRK15401.1"/>
    <property type="match status" value="1"/>
</dbReference>
<feature type="binding site" evidence="5">
    <location>
        <position position="138"/>
    </location>
    <ligand>
        <name>Fe cation</name>
        <dbReference type="ChEBI" id="CHEBI:24875"/>
        <note>catalytic</note>
    </ligand>
</feature>
<dbReference type="PATRIC" id="fig|1391654.3.peg.3283"/>
<dbReference type="Gene3D" id="2.60.120.590">
    <property type="entry name" value="Alpha-ketoglutarate-dependent dioxygenase AlkB-like"/>
    <property type="match status" value="1"/>
</dbReference>
<dbReference type="GO" id="GO:0035513">
    <property type="term" value="P:oxidative RNA demethylation"/>
    <property type="evidence" value="ECO:0007669"/>
    <property type="project" value="TreeGrafter"/>
</dbReference>
<dbReference type="RefSeq" id="WP_146647846.1">
    <property type="nucleotide sequence ID" value="NZ_CP012333.1"/>
</dbReference>
<dbReference type="GO" id="GO:0035516">
    <property type="term" value="F:broad specificity oxidative DNA demethylase activity"/>
    <property type="evidence" value="ECO:0007669"/>
    <property type="project" value="TreeGrafter"/>
</dbReference>
<organism evidence="7 8">
    <name type="scientific">Labilithrix luteola</name>
    <dbReference type="NCBI Taxonomy" id="1391654"/>
    <lineage>
        <taxon>Bacteria</taxon>
        <taxon>Pseudomonadati</taxon>
        <taxon>Myxococcota</taxon>
        <taxon>Polyangia</taxon>
        <taxon>Polyangiales</taxon>
        <taxon>Labilitrichaceae</taxon>
        <taxon>Labilithrix</taxon>
    </lineage>
</organism>
<evidence type="ECO:0000256" key="1">
    <source>
        <dbReference type="ARBA" id="ARBA00022723"/>
    </source>
</evidence>
<dbReference type="PANTHER" id="PTHR16557:SF2">
    <property type="entry name" value="NUCLEIC ACID DIOXYGENASE ALKBH1"/>
    <property type="match status" value="1"/>
</dbReference>
<dbReference type="InterPro" id="IPR005123">
    <property type="entry name" value="Oxoglu/Fe-dep_dioxygenase_dom"/>
</dbReference>
<keyword evidence="4 5" id="KW-0408">Iron</keyword>
<proteinExistence type="predicted"/>
<dbReference type="SUPFAM" id="SSF51197">
    <property type="entry name" value="Clavaminate synthase-like"/>
    <property type="match status" value="1"/>
</dbReference>
<gene>
    <name evidence="7" type="ORF">AKJ09_03246</name>
</gene>
<dbReference type="Proteomes" id="UP000064967">
    <property type="component" value="Chromosome"/>
</dbReference>
<dbReference type="OrthoDB" id="9796932at2"/>
<dbReference type="PANTHER" id="PTHR16557">
    <property type="entry name" value="ALKYLATED DNA REPAIR PROTEIN ALKB-RELATED"/>
    <property type="match status" value="1"/>
</dbReference>
<evidence type="ECO:0000256" key="2">
    <source>
        <dbReference type="ARBA" id="ARBA00022964"/>
    </source>
</evidence>
<dbReference type="Pfam" id="PF13532">
    <property type="entry name" value="2OG-FeII_Oxy_2"/>
    <property type="match status" value="1"/>
</dbReference>
<dbReference type="PROSITE" id="PS51471">
    <property type="entry name" value="FE2OG_OXY"/>
    <property type="match status" value="1"/>
</dbReference>
<evidence type="ECO:0000256" key="4">
    <source>
        <dbReference type="ARBA" id="ARBA00023004"/>
    </source>
</evidence>